<dbReference type="Proteomes" id="UP000298030">
    <property type="component" value="Unassembled WGS sequence"/>
</dbReference>
<protein>
    <submittedName>
        <fullName evidence="15">Cytochrome P450</fullName>
    </submittedName>
</protein>
<feature type="binding site" description="axial binding residue" evidence="13">
    <location>
        <position position="488"/>
    </location>
    <ligand>
        <name>heme</name>
        <dbReference type="ChEBI" id="CHEBI:30413"/>
    </ligand>
    <ligandPart>
        <name>Fe</name>
        <dbReference type="ChEBI" id="CHEBI:18248"/>
    </ligandPart>
</feature>
<evidence type="ECO:0000256" key="13">
    <source>
        <dbReference type="PIRSR" id="PIRSR602403-1"/>
    </source>
</evidence>
<dbReference type="GO" id="GO:0020037">
    <property type="term" value="F:heme binding"/>
    <property type="evidence" value="ECO:0007669"/>
    <property type="project" value="InterPro"/>
</dbReference>
<evidence type="ECO:0000256" key="9">
    <source>
        <dbReference type="ARBA" id="ARBA00023002"/>
    </source>
</evidence>
<dbReference type="PANTHER" id="PTHR24305:SF166">
    <property type="entry name" value="CYTOCHROME P450 12A4, MITOCHONDRIAL-RELATED"/>
    <property type="match status" value="1"/>
</dbReference>
<dbReference type="GO" id="GO:0004497">
    <property type="term" value="F:monooxygenase activity"/>
    <property type="evidence" value="ECO:0007669"/>
    <property type="project" value="UniProtKB-KW"/>
</dbReference>
<dbReference type="PRINTS" id="PR00385">
    <property type="entry name" value="P450"/>
</dbReference>
<comment type="caution">
    <text evidence="15">The sequence shown here is derived from an EMBL/GenBank/DDBJ whole genome shotgun (WGS) entry which is preliminary data.</text>
</comment>
<dbReference type="GO" id="GO:0016705">
    <property type="term" value="F:oxidoreductase activity, acting on paired donors, with incorporation or reduction of molecular oxygen"/>
    <property type="evidence" value="ECO:0007669"/>
    <property type="project" value="InterPro"/>
</dbReference>
<evidence type="ECO:0000256" key="4">
    <source>
        <dbReference type="ARBA" id="ARBA00010617"/>
    </source>
</evidence>
<evidence type="ECO:0000256" key="6">
    <source>
        <dbReference type="ARBA" id="ARBA00022692"/>
    </source>
</evidence>
<keyword evidence="16" id="KW-1185">Reference proteome</keyword>
<evidence type="ECO:0000256" key="8">
    <source>
        <dbReference type="ARBA" id="ARBA00022989"/>
    </source>
</evidence>
<accession>A0A4Y7TLW0</accession>
<dbReference type="EMBL" id="QPFP01000009">
    <property type="protein sequence ID" value="TEB34532.1"/>
    <property type="molecule type" value="Genomic_DNA"/>
</dbReference>
<evidence type="ECO:0000256" key="12">
    <source>
        <dbReference type="ARBA" id="ARBA00023136"/>
    </source>
</evidence>
<keyword evidence="5 13" id="KW-0349">Heme</keyword>
<sequence>MGGIKLFETTFVAAVTWLVWRVLSARRRSPLRHIDGPPANSWLEGHIPDFLVNESDSWESAIEVACARYGGIFKGSLYFKIPFLYVSDPKALHHVFVKDMQVFEKMEDSVMVSKMSFGPGLLSMQGAQHKKQRKLLNPMFNMAHLRGITPTFYDVAYRMRVTIGKHISYGHSAEIEMLPWATRAALELVGQGILGHSFESLEEANSMGTYTTTLKNLVPTWSSFTVSRRFVLPLVQNIGTPEFRRRAIGFIPWKKLHLFRDMCDLLYNTSLEIYRAKKNAYLEGQHENASQGSGKEILALILKANAAASDEDRLTEEEIIAQISTFTFAGMDTTSNALCRVLHLLSEDPEKQDTLRREIVGSRKHAGDLNYDDLMALPYLDGVVRETLRLYPPAPHLVRVPRENTVLPVSKPIRTTKGEFISEVVVPKGTVVVCSVFQSNQNPDIWGEDAKEWKPERWASPLPESVNEAKISGVYSNLMTFSAGGRACIGFKFAELELKVMLSILVEAFSFSLPKDSKVVWELHGSAHPVVQRRPDGTPVLGTKFGLPLIVSLASSG</sequence>
<dbReference type="InterPro" id="IPR002403">
    <property type="entry name" value="Cyt_P450_E_grp-IV"/>
</dbReference>
<evidence type="ECO:0000256" key="10">
    <source>
        <dbReference type="ARBA" id="ARBA00023004"/>
    </source>
</evidence>
<dbReference type="GO" id="GO:0005506">
    <property type="term" value="F:iron ion binding"/>
    <property type="evidence" value="ECO:0007669"/>
    <property type="project" value="InterPro"/>
</dbReference>
<dbReference type="PROSITE" id="PS00086">
    <property type="entry name" value="CYTOCHROME_P450"/>
    <property type="match status" value="1"/>
</dbReference>
<keyword evidence="12" id="KW-0472">Membrane</keyword>
<evidence type="ECO:0000256" key="7">
    <source>
        <dbReference type="ARBA" id="ARBA00022723"/>
    </source>
</evidence>
<evidence type="ECO:0000256" key="5">
    <source>
        <dbReference type="ARBA" id="ARBA00022617"/>
    </source>
</evidence>
<dbReference type="AlphaFoldDB" id="A0A4Y7TLW0"/>
<dbReference type="SUPFAM" id="SSF48264">
    <property type="entry name" value="Cytochrome P450"/>
    <property type="match status" value="1"/>
</dbReference>
<dbReference type="STRING" id="71717.A0A4Y7TLW0"/>
<evidence type="ECO:0000256" key="11">
    <source>
        <dbReference type="ARBA" id="ARBA00023033"/>
    </source>
</evidence>
<name>A0A4Y7TLW0_COPMI</name>
<dbReference type="InterPro" id="IPR050121">
    <property type="entry name" value="Cytochrome_P450_monoxygenase"/>
</dbReference>
<dbReference type="PRINTS" id="PR00465">
    <property type="entry name" value="EP450IV"/>
</dbReference>
<gene>
    <name evidence="15" type="ORF">FA13DRAFT_1763043</name>
</gene>
<comment type="similarity">
    <text evidence="4 14">Belongs to the cytochrome P450 family.</text>
</comment>
<dbReference type="GO" id="GO:0016020">
    <property type="term" value="C:membrane"/>
    <property type="evidence" value="ECO:0007669"/>
    <property type="project" value="UniProtKB-SubCell"/>
</dbReference>
<dbReference type="InterPro" id="IPR036396">
    <property type="entry name" value="Cyt_P450_sf"/>
</dbReference>
<dbReference type="InterPro" id="IPR017972">
    <property type="entry name" value="Cyt_P450_CS"/>
</dbReference>
<comment type="subcellular location">
    <subcellularLocation>
        <location evidence="2">Membrane</location>
    </subcellularLocation>
</comment>
<evidence type="ECO:0000256" key="14">
    <source>
        <dbReference type="RuleBase" id="RU000461"/>
    </source>
</evidence>
<dbReference type="InterPro" id="IPR001128">
    <property type="entry name" value="Cyt_P450"/>
</dbReference>
<dbReference type="Pfam" id="PF00067">
    <property type="entry name" value="p450"/>
    <property type="match status" value="1"/>
</dbReference>
<keyword evidence="10 13" id="KW-0408">Iron</keyword>
<evidence type="ECO:0000256" key="3">
    <source>
        <dbReference type="ARBA" id="ARBA00004721"/>
    </source>
</evidence>
<keyword evidence="11 14" id="KW-0503">Monooxygenase</keyword>
<evidence type="ECO:0000313" key="15">
    <source>
        <dbReference type="EMBL" id="TEB34532.1"/>
    </source>
</evidence>
<organism evidence="15 16">
    <name type="scientific">Coprinellus micaceus</name>
    <name type="common">Glistening ink-cap mushroom</name>
    <name type="synonym">Coprinus micaceus</name>
    <dbReference type="NCBI Taxonomy" id="71717"/>
    <lineage>
        <taxon>Eukaryota</taxon>
        <taxon>Fungi</taxon>
        <taxon>Dikarya</taxon>
        <taxon>Basidiomycota</taxon>
        <taxon>Agaricomycotina</taxon>
        <taxon>Agaricomycetes</taxon>
        <taxon>Agaricomycetidae</taxon>
        <taxon>Agaricales</taxon>
        <taxon>Agaricineae</taxon>
        <taxon>Psathyrellaceae</taxon>
        <taxon>Coprinellus</taxon>
    </lineage>
</organism>
<keyword evidence="6" id="KW-0812">Transmembrane</keyword>
<keyword evidence="9 14" id="KW-0560">Oxidoreductase</keyword>
<evidence type="ECO:0000313" key="16">
    <source>
        <dbReference type="Proteomes" id="UP000298030"/>
    </source>
</evidence>
<proteinExistence type="inferred from homology"/>
<dbReference type="OrthoDB" id="1470350at2759"/>
<dbReference type="Gene3D" id="1.10.630.10">
    <property type="entry name" value="Cytochrome P450"/>
    <property type="match status" value="1"/>
</dbReference>
<comment type="cofactor">
    <cofactor evidence="1 13">
        <name>heme</name>
        <dbReference type="ChEBI" id="CHEBI:30413"/>
    </cofactor>
</comment>
<evidence type="ECO:0000256" key="1">
    <source>
        <dbReference type="ARBA" id="ARBA00001971"/>
    </source>
</evidence>
<dbReference type="PANTHER" id="PTHR24305">
    <property type="entry name" value="CYTOCHROME P450"/>
    <property type="match status" value="1"/>
</dbReference>
<reference evidence="15 16" key="1">
    <citation type="journal article" date="2019" name="Nat. Ecol. Evol.">
        <title>Megaphylogeny resolves global patterns of mushroom evolution.</title>
        <authorList>
            <person name="Varga T."/>
            <person name="Krizsan K."/>
            <person name="Foldi C."/>
            <person name="Dima B."/>
            <person name="Sanchez-Garcia M."/>
            <person name="Sanchez-Ramirez S."/>
            <person name="Szollosi G.J."/>
            <person name="Szarkandi J.G."/>
            <person name="Papp V."/>
            <person name="Albert L."/>
            <person name="Andreopoulos W."/>
            <person name="Angelini C."/>
            <person name="Antonin V."/>
            <person name="Barry K.W."/>
            <person name="Bougher N.L."/>
            <person name="Buchanan P."/>
            <person name="Buyck B."/>
            <person name="Bense V."/>
            <person name="Catcheside P."/>
            <person name="Chovatia M."/>
            <person name="Cooper J."/>
            <person name="Damon W."/>
            <person name="Desjardin D."/>
            <person name="Finy P."/>
            <person name="Geml J."/>
            <person name="Haridas S."/>
            <person name="Hughes K."/>
            <person name="Justo A."/>
            <person name="Karasinski D."/>
            <person name="Kautmanova I."/>
            <person name="Kiss B."/>
            <person name="Kocsube S."/>
            <person name="Kotiranta H."/>
            <person name="LaButti K.M."/>
            <person name="Lechner B.E."/>
            <person name="Liimatainen K."/>
            <person name="Lipzen A."/>
            <person name="Lukacs Z."/>
            <person name="Mihaltcheva S."/>
            <person name="Morgado L.N."/>
            <person name="Niskanen T."/>
            <person name="Noordeloos M.E."/>
            <person name="Ohm R.A."/>
            <person name="Ortiz-Santana B."/>
            <person name="Ovrebo C."/>
            <person name="Racz N."/>
            <person name="Riley R."/>
            <person name="Savchenko A."/>
            <person name="Shiryaev A."/>
            <person name="Soop K."/>
            <person name="Spirin V."/>
            <person name="Szebenyi C."/>
            <person name="Tomsovsky M."/>
            <person name="Tulloss R.E."/>
            <person name="Uehling J."/>
            <person name="Grigoriev I.V."/>
            <person name="Vagvolgyi C."/>
            <person name="Papp T."/>
            <person name="Martin F.M."/>
            <person name="Miettinen O."/>
            <person name="Hibbett D.S."/>
            <person name="Nagy L.G."/>
        </authorList>
    </citation>
    <scope>NUCLEOTIDE SEQUENCE [LARGE SCALE GENOMIC DNA]</scope>
    <source>
        <strain evidence="15 16">FP101781</strain>
    </source>
</reference>
<keyword evidence="7 13" id="KW-0479">Metal-binding</keyword>
<comment type="pathway">
    <text evidence="3">Secondary metabolite biosynthesis; terpenoid biosynthesis.</text>
</comment>
<keyword evidence="8" id="KW-1133">Transmembrane helix</keyword>
<evidence type="ECO:0000256" key="2">
    <source>
        <dbReference type="ARBA" id="ARBA00004370"/>
    </source>
</evidence>